<organism evidence="3 4">
    <name type="scientific">Hyphomicrobium nitrativorans NL23</name>
    <dbReference type="NCBI Taxonomy" id="1029756"/>
    <lineage>
        <taxon>Bacteria</taxon>
        <taxon>Pseudomonadati</taxon>
        <taxon>Pseudomonadota</taxon>
        <taxon>Alphaproteobacteria</taxon>
        <taxon>Hyphomicrobiales</taxon>
        <taxon>Hyphomicrobiaceae</taxon>
        <taxon>Hyphomicrobium</taxon>
    </lineage>
</organism>
<evidence type="ECO:0000256" key="2">
    <source>
        <dbReference type="SAM" id="SignalP"/>
    </source>
</evidence>
<dbReference type="STRING" id="1029756.W911_08310"/>
<dbReference type="KEGG" id="hni:W911_08310"/>
<feature type="chain" id="PRO_5004740687" evidence="2">
    <location>
        <begin position="26"/>
        <end position="139"/>
    </location>
</feature>
<feature type="signal peptide" evidence="2">
    <location>
        <begin position="1"/>
        <end position="25"/>
    </location>
</feature>
<evidence type="ECO:0000313" key="4">
    <source>
        <dbReference type="Proteomes" id="UP000018542"/>
    </source>
</evidence>
<proteinExistence type="predicted"/>
<dbReference type="Proteomes" id="UP000018542">
    <property type="component" value="Chromosome"/>
</dbReference>
<dbReference type="RefSeq" id="WP_023787041.1">
    <property type="nucleotide sequence ID" value="NC_022997.1"/>
</dbReference>
<sequence length="139" mass="14831">MRLSAPRHVTALVTALLLAAASASAAPLDPAECKTLKSEHETLLAGGAKRDMAKGPEWAKTNLKTDRLDKIARLIAVEEKLSFRCGQMVTASPQLREPPPEATAKASPAGKGFSRIPLPIKKSEAAPRQNAKTKNAKKK</sequence>
<evidence type="ECO:0000313" key="3">
    <source>
        <dbReference type="EMBL" id="AHB50113.1"/>
    </source>
</evidence>
<accession>V5SHU8</accession>
<keyword evidence="4" id="KW-1185">Reference proteome</keyword>
<keyword evidence="2" id="KW-0732">Signal</keyword>
<reference evidence="3 4" key="1">
    <citation type="journal article" date="2014" name="Genome Announc.">
        <title>Complete Genome Sequence of Hyphomicrobium nitrativorans Strain NL23, a Denitrifying Bacterium Isolated from Biofilm of a Methanol-Fed Denitrification System Treating Seawater at the Montreal Biodome.</title>
        <authorList>
            <person name="Martineau C."/>
            <person name="Villeneuve C."/>
            <person name="Mauffrey F."/>
            <person name="Villemur R."/>
        </authorList>
    </citation>
    <scope>NUCLEOTIDE SEQUENCE [LARGE SCALE GENOMIC DNA]</scope>
    <source>
        <strain evidence="3">NL23</strain>
    </source>
</reference>
<gene>
    <name evidence="3" type="ORF">W911_08310</name>
</gene>
<name>V5SHU8_9HYPH</name>
<dbReference type="AlphaFoldDB" id="V5SHU8"/>
<evidence type="ECO:0000256" key="1">
    <source>
        <dbReference type="SAM" id="MobiDB-lite"/>
    </source>
</evidence>
<dbReference type="PATRIC" id="fig|1029756.8.peg.1732"/>
<protein>
    <submittedName>
        <fullName evidence="3">Uncharacterized protein</fullName>
    </submittedName>
</protein>
<feature type="region of interest" description="Disordered" evidence="1">
    <location>
        <begin position="90"/>
        <end position="139"/>
    </location>
</feature>
<dbReference type="EMBL" id="CP006912">
    <property type="protein sequence ID" value="AHB50113.1"/>
    <property type="molecule type" value="Genomic_DNA"/>
</dbReference>
<dbReference type="OrthoDB" id="8451871at2"/>
<dbReference type="HOGENOM" id="CLU_1842406_0_0_5"/>